<reference evidence="2" key="1">
    <citation type="journal article" date="2014" name="Int. J. Syst. Evol. Microbiol.">
        <title>Complete genome sequence of Corynebacterium casei LMG S-19264T (=DSM 44701T), isolated from a smear-ripened cheese.</title>
        <authorList>
            <consortium name="US DOE Joint Genome Institute (JGI-PGF)"/>
            <person name="Walter F."/>
            <person name="Albersmeier A."/>
            <person name="Kalinowski J."/>
            <person name="Ruckert C."/>
        </authorList>
    </citation>
    <scope>NUCLEOTIDE SEQUENCE</scope>
    <source>
        <strain evidence="2">CGMCC 1.12408</strain>
    </source>
</reference>
<protein>
    <submittedName>
        <fullName evidence="2">Glucokinase</fullName>
    </submittedName>
</protein>
<keyword evidence="3" id="KW-1185">Reference proteome</keyword>
<sequence>MSEVSLGIDIGGTKIAAGLVTRDGKLLEHQTFPTPSESSESILLVLKQIVSQFTDVEHTVVGIGIGSAGQVLHEKGQILSATDNLKDWNNIHIVDELKKVTDLPIWLDNDANAFAVAEYIFGEARGTKDLIGLTLGTGVGGGVVSGGKLLHGQWGAAGELGHITVNMHGPTCNCGSKGCLEVYASGTGIANRMKDRSNKEMSSKEVFALYEAGNGLAMEVIDEAIEALTYGMISLIHTFNPTVIVLGGGLLQRQKWLAEKVRKSVPQKGMDSLVKPVKIMVSNLGEHAGVIGAASLAWYTN</sequence>
<dbReference type="RefSeq" id="WP_188384871.1">
    <property type="nucleotide sequence ID" value="NZ_BMEY01000011.1"/>
</dbReference>
<evidence type="ECO:0000313" key="2">
    <source>
        <dbReference type="EMBL" id="GGA79520.1"/>
    </source>
</evidence>
<dbReference type="CDD" id="cd24068">
    <property type="entry name" value="ASKHA_NBD_ROK_FnNanK-like"/>
    <property type="match status" value="1"/>
</dbReference>
<dbReference type="Proteomes" id="UP000613512">
    <property type="component" value="Unassembled WGS sequence"/>
</dbReference>
<organism evidence="2 3">
    <name type="scientific">Ornithinibacillus halotolerans</name>
    <dbReference type="NCBI Taxonomy" id="1274357"/>
    <lineage>
        <taxon>Bacteria</taxon>
        <taxon>Bacillati</taxon>
        <taxon>Bacillota</taxon>
        <taxon>Bacilli</taxon>
        <taxon>Bacillales</taxon>
        <taxon>Bacillaceae</taxon>
        <taxon>Ornithinibacillus</taxon>
    </lineage>
</organism>
<dbReference type="InterPro" id="IPR043129">
    <property type="entry name" value="ATPase_NBD"/>
</dbReference>
<dbReference type="Gene3D" id="3.30.420.40">
    <property type="match status" value="2"/>
</dbReference>
<proteinExistence type="inferred from homology"/>
<dbReference type="EMBL" id="BMEY01000011">
    <property type="protein sequence ID" value="GGA79520.1"/>
    <property type="molecule type" value="Genomic_DNA"/>
</dbReference>
<dbReference type="InterPro" id="IPR049874">
    <property type="entry name" value="ROK_cs"/>
</dbReference>
<gene>
    <name evidence="2" type="ORF">GCM10008025_23650</name>
</gene>
<dbReference type="SUPFAM" id="SSF53067">
    <property type="entry name" value="Actin-like ATPase domain"/>
    <property type="match status" value="1"/>
</dbReference>
<dbReference type="PANTHER" id="PTHR18964:SF149">
    <property type="entry name" value="BIFUNCTIONAL UDP-N-ACETYLGLUCOSAMINE 2-EPIMERASE_N-ACETYLMANNOSAMINE KINASE"/>
    <property type="match status" value="1"/>
</dbReference>
<comment type="caution">
    <text evidence="2">The sequence shown here is derived from an EMBL/GenBank/DDBJ whole genome shotgun (WGS) entry which is preliminary data.</text>
</comment>
<name>A0A916S0V7_9BACI</name>
<dbReference type="AlphaFoldDB" id="A0A916S0V7"/>
<dbReference type="Pfam" id="PF00480">
    <property type="entry name" value="ROK"/>
    <property type="match status" value="1"/>
</dbReference>
<dbReference type="InterPro" id="IPR000600">
    <property type="entry name" value="ROK"/>
</dbReference>
<evidence type="ECO:0000313" key="3">
    <source>
        <dbReference type="Proteomes" id="UP000613512"/>
    </source>
</evidence>
<evidence type="ECO:0000256" key="1">
    <source>
        <dbReference type="ARBA" id="ARBA00006479"/>
    </source>
</evidence>
<comment type="similarity">
    <text evidence="1">Belongs to the ROK (NagC/XylR) family.</text>
</comment>
<reference evidence="2" key="2">
    <citation type="submission" date="2020-09" db="EMBL/GenBank/DDBJ databases">
        <authorList>
            <person name="Sun Q."/>
            <person name="Zhou Y."/>
        </authorList>
    </citation>
    <scope>NUCLEOTIDE SEQUENCE</scope>
    <source>
        <strain evidence="2">CGMCC 1.12408</strain>
    </source>
</reference>
<dbReference type="PROSITE" id="PS01125">
    <property type="entry name" value="ROK"/>
    <property type="match status" value="1"/>
</dbReference>
<accession>A0A916S0V7</accession>
<dbReference type="PANTHER" id="PTHR18964">
    <property type="entry name" value="ROK (REPRESSOR, ORF, KINASE) FAMILY"/>
    <property type="match status" value="1"/>
</dbReference>